<protein>
    <submittedName>
        <fullName evidence="1">Uncharacterized protein</fullName>
    </submittedName>
</protein>
<dbReference type="AlphaFoldDB" id="A0A0F8W502"/>
<accession>A0A0F8W502</accession>
<dbReference type="EMBL" id="LAZR01067328">
    <property type="protein sequence ID" value="KKK51807.1"/>
    <property type="molecule type" value="Genomic_DNA"/>
</dbReference>
<evidence type="ECO:0000313" key="1">
    <source>
        <dbReference type="EMBL" id="KKK51807.1"/>
    </source>
</evidence>
<name>A0A0F8W502_9ZZZZ</name>
<gene>
    <name evidence="1" type="ORF">LCGC14_3111260</name>
</gene>
<dbReference type="Gene3D" id="3.40.50.10610">
    <property type="entry name" value="ABC-type transport auxiliary lipoprotein component"/>
    <property type="match status" value="1"/>
</dbReference>
<organism evidence="1">
    <name type="scientific">marine sediment metagenome</name>
    <dbReference type="NCBI Taxonomy" id="412755"/>
    <lineage>
        <taxon>unclassified sequences</taxon>
        <taxon>metagenomes</taxon>
        <taxon>ecological metagenomes</taxon>
    </lineage>
</organism>
<comment type="caution">
    <text evidence="1">The sequence shown here is derived from an EMBL/GenBank/DDBJ whole genome shotgun (WGS) entry which is preliminary data.</text>
</comment>
<proteinExistence type="predicted"/>
<dbReference type="PROSITE" id="PS51257">
    <property type="entry name" value="PROKAR_LIPOPROTEIN"/>
    <property type="match status" value="1"/>
</dbReference>
<reference evidence="1" key="1">
    <citation type="journal article" date="2015" name="Nature">
        <title>Complex archaea that bridge the gap between prokaryotes and eukaryotes.</title>
        <authorList>
            <person name="Spang A."/>
            <person name="Saw J.H."/>
            <person name="Jorgensen S.L."/>
            <person name="Zaremba-Niedzwiedzka K."/>
            <person name="Martijn J."/>
            <person name="Lind A.E."/>
            <person name="van Eijk R."/>
            <person name="Schleper C."/>
            <person name="Guy L."/>
            <person name="Ettema T.J."/>
        </authorList>
    </citation>
    <scope>NUCLEOTIDE SEQUENCE</scope>
</reference>
<sequence length="215" mass="24876">MNPLRKHILVVVFCVGAAVWSGCRRSPPVVGYYLTSTRDLAKLHRVVFLELAERDSPPGIARDTTIALTHAIQAKRLFDIDVINRDDPLCRMVRLDARGGFTMKQLRDMRETFKCDGILIGEILNFRPYPSMQIGLKLQLMDLRDGRLVWGIDNVWDTREKDIEERIRRFFNETIRYGYKPINWRIAMMSPKIFEKFVAFEAAETLSKVGADDPE</sequence>